<evidence type="ECO:0000313" key="2">
    <source>
        <dbReference type="EMBL" id="KAF2111294.1"/>
    </source>
</evidence>
<dbReference type="PANTHER" id="PTHR33112">
    <property type="entry name" value="DOMAIN PROTEIN, PUTATIVE-RELATED"/>
    <property type="match status" value="1"/>
</dbReference>
<protein>
    <submittedName>
        <fullName evidence="2">Heterokaryon incompatibility protein-domain-containing protein</fullName>
    </submittedName>
</protein>
<reference evidence="2" key="1">
    <citation type="journal article" date="2020" name="Stud. Mycol.">
        <title>101 Dothideomycetes genomes: a test case for predicting lifestyles and emergence of pathogens.</title>
        <authorList>
            <person name="Haridas S."/>
            <person name="Albert R."/>
            <person name="Binder M."/>
            <person name="Bloem J."/>
            <person name="Labutti K."/>
            <person name="Salamov A."/>
            <person name="Andreopoulos B."/>
            <person name="Baker S."/>
            <person name="Barry K."/>
            <person name="Bills G."/>
            <person name="Bluhm B."/>
            <person name="Cannon C."/>
            <person name="Castanera R."/>
            <person name="Culley D."/>
            <person name="Daum C."/>
            <person name="Ezra D."/>
            <person name="Gonzalez J."/>
            <person name="Henrissat B."/>
            <person name="Kuo A."/>
            <person name="Liang C."/>
            <person name="Lipzen A."/>
            <person name="Lutzoni F."/>
            <person name="Magnuson J."/>
            <person name="Mondo S."/>
            <person name="Nolan M."/>
            <person name="Ohm R."/>
            <person name="Pangilinan J."/>
            <person name="Park H.-J."/>
            <person name="Ramirez L."/>
            <person name="Alfaro M."/>
            <person name="Sun H."/>
            <person name="Tritt A."/>
            <person name="Yoshinaga Y."/>
            <person name="Zwiers L.-H."/>
            <person name="Turgeon B."/>
            <person name="Goodwin S."/>
            <person name="Spatafora J."/>
            <person name="Crous P."/>
            <person name="Grigoriev I."/>
        </authorList>
    </citation>
    <scope>NUCLEOTIDE SEQUENCE</scope>
    <source>
        <strain evidence="2">CBS 627.86</strain>
    </source>
</reference>
<dbReference type="EMBL" id="ML977335">
    <property type="protein sequence ID" value="KAF2111294.1"/>
    <property type="molecule type" value="Genomic_DNA"/>
</dbReference>
<dbReference type="Proteomes" id="UP000799770">
    <property type="component" value="Unassembled WGS sequence"/>
</dbReference>
<evidence type="ECO:0000259" key="1">
    <source>
        <dbReference type="Pfam" id="PF06985"/>
    </source>
</evidence>
<evidence type="ECO:0000313" key="3">
    <source>
        <dbReference type="Proteomes" id="UP000799770"/>
    </source>
</evidence>
<gene>
    <name evidence="2" type="ORF">BDV96DRAFT_582841</name>
</gene>
<dbReference type="OrthoDB" id="2958217at2759"/>
<accession>A0A6A5YWX6</accession>
<dbReference type="PANTHER" id="PTHR33112:SF16">
    <property type="entry name" value="HETEROKARYON INCOMPATIBILITY DOMAIN-CONTAINING PROTEIN"/>
    <property type="match status" value="1"/>
</dbReference>
<sequence length="762" mass="86853">MLPKVNQDAAKADLECDLIRRWDDTGVNDVVVVNTLCPACEKLATALCQLSNQETSELGQHGEALQEHLYRCSSLATAVPRNHDLFQHHRTMGGLQDSYLSGCHLCAILWELIRSFRRNYEEKLNKDGIGGMANAAIAYKFERPTDDALQISMRAEISLPLKDGKWFNLISIPGTPAAVRWRKGDHSGLSIYPGLIFFNPTVDHHPAQEAVTTASEASLELARQWLKTCSEQHSSCRQVADGGPWRLPRRFLDVSDKRLRICDSAQVSQKPQYIALSHCWGNRPIIRLLQLNREDMYRHVDFKDLSKTFQDAVIITRRLGYSLLWIDSLCIIQDSEEDWAQESVIMGDVYRNSICTISALGASDGSEGCFVARNPLCYRPCLLGTIGDIEIYWHTAGVPSREWGDLNEKSRYSFETRAERSDYSVGVLHRRAWVFQERVLSPRTLHFGKRSIAWQCLEREATERDPCGTTSGEMSDTTLSSHTKSLWDLRAINFEATNVEYRLEIFQELWSQLRSAYTSCSLTFEKDRLIAVHGLMSIMQRRTGLTPIAGHWKENLLQDLLWYSIVEPIIERSTLKKPTWSWISFEGATGAFSVGRKLTEAGENFMAIDQMVELEFERTWVSAVVDVRAEPVLVEGRWNGQFRSALLTLRGRLRRVELEVLEAMTFSSNHRSRIGCNTNDLAYISPPMEANTHIFALPFVELHGCRARPEALYEFGLILERSSETEDGRWLRIGSYRKRTHSGETGPFFQYELGTEHDLILE</sequence>
<organism evidence="2 3">
    <name type="scientific">Lophiotrema nucula</name>
    <dbReference type="NCBI Taxonomy" id="690887"/>
    <lineage>
        <taxon>Eukaryota</taxon>
        <taxon>Fungi</taxon>
        <taxon>Dikarya</taxon>
        <taxon>Ascomycota</taxon>
        <taxon>Pezizomycotina</taxon>
        <taxon>Dothideomycetes</taxon>
        <taxon>Pleosporomycetidae</taxon>
        <taxon>Pleosporales</taxon>
        <taxon>Lophiotremataceae</taxon>
        <taxon>Lophiotrema</taxon>
    </lineage>
</organism>
<feature type="domain" description="Heterokaryon incompatibility" evidence="1">
    <location>
        <begin position="273"/>
        <end position="437"/>
    </location>
</feature>
<keyword evidence="3" id="KW-1185">Reference proteome</keyword>
<dbReference type="Pfam" id="PF06985">
    <property type="entry name" value="HET"/>
    <property type="match status" value="1"/>
</dbReference>
<dbReference type="AlphaFoldDB" id="A0A6A5YWX6"/>
<dbReference type="InterPro" id="IPR010730">
    <property type="entry name" value="HET"/>
</dbReference>
<proteinExistence type="predicted"/>
<name>A0A6A5YWX6_9PLEO</name>